<keyword evidence="3 5" id="KW-1133">Transmembrane helix</keyword>
<keyword evidence="6" id="KW-0813">Transport</keyword>
<name>A0A1G8C3M2_9BACI</name>
<evidence type="ECO:0000313" key="6">
    <source>
        <dbReference type="EMBL" id="SDH39974.1"/>
    </source>
</evidence>
<evidence type="ECO:0000313" key="7">
    <source>
        <dbReference type="Proteomes" id="UP000199163"/>
    </source>
</evidence>
<comment type="subcellular location">
    <subcellularLocation>
        <location evidence="1">Membrane</location>
        <topology evidence="1">Multi-pass membrane protein</topology>
    </subcellularLocation>
</comment>
<dbReference type="InterPro" id="IPR027359">
    <property type="entry name" value="Volt_channel_dom_sf"/>
</dbReference>
<dbReference type="SUPFAM" id="SSF81324">
    <property type="entry name" value="Voltage-gated potassium channels"/>
    <property type="match status" value="1"/>
</dbReference>
<dbReference type="Gene3D" id="1.20.120.350">
    <property type="entry name" value="Voltage-gated potassium channels. Chain C"/>
    <property type="match status" value="1"/>
</dbReference>
<evidence type="ECO:0000256" key="1">
    <source>
        <dbReference type="ARBA" id="ARBA00004141"/>
    </source>
</evidence>
<dbReference type="RefSeq" id="WP_245705191.1">
    <property type="nucleotide sequence ID" value="NZ_FNDK01000005.1"/>
</dbReference>
<dbReference type="GO" id="GO:0034220">
    <property type="term" value="P:monoatomic ion transmembrane transport"/>
    <property type="evidence" value="ECO:0007669"/>
    <property type="project" value="UniProtKB-KW"/>
</dbReference>
<organism evidence="6 7">
    <name type="scientific">Alteribacillus persepolensis</name>
    <dbReference type="NCBI Taxonomy" id="568899"/>
    <lineage>
        <taxon>Bacteria</taxon>
        <taxon>Bacillati</taxon>
        <taxon>Bacillota</taxon>
        <taxon>Bacilli</taxon>
        <taxon>Bacillales</taxon>
        <taxon>Bacillaceae</taxon>
        <taxon>Alteribacillus</taxon>
    </lineage>
</organism>
<keyword evidence="7" id="KW-1185">Reference proteome</keyword>
<feature type="transmembrane region" description="Helical" evidence="5">
    <location>
        <begin position="134"/>
        <end position="152"/>
    </location>
</feature>
<proteinExistence type="predicted"/>
<evidence type="ECO:0000256" key="4">
    <source>
        <dbReference type="ARBA" id="ARBA00023136"/>
    </source>
</evidence>
<reference evidence="6 7" key="1">
    <citation type="submission" date="2016-10" db="EMBL/GenBank/DDBJ databases">
        <authorList>
            <person name="de Groot N.N."/>
        </authorList>
    </citation>
    <scope>NUCLEOTIDE SEQUENCE [LARGE SCALE GENOMIC DNA]</scope>
    <source>
        <strain evidence="6 7">DSM 21632</strain>
    </source>
</reference>
<feature type="transmembrane region" description="Helical" evidence="5">
    <location>
        <begin position="89"/>
        <end position="114"/>
    </location>
</feature>
<accession>A0A1G8C3M2</accession>
<evidence type="ECO:0000256" key="3">
    <source>
        <dbReference type="ARBA" id="ARBA00022989"/>
    </source>
</evidence>
<dbReference type="Gene3D" id="1.10.287.70">
    <property type="match status" value="1"/>
</dbReference>
<keyword evidence="4 5" id="KW-0472">Membrane</keyword>
<gene>
    <name evidence="6" type="ORF">SAMN05192534_10550</name>
</gene>
<feature type="transmembrane region" description="Helical" evidence="5">
    <location>
        <begin position="58"/>
        <end position="77"/>
    </location>
</feature>
<protein>
    <submittedName>
        <fullName evidence="6">Voltage-gated potassium channel</fullName>
    </submittedName>
</protein>
<evidence type="ECO:0000256" key="5">
    <source>
        <dbReference type="SAM" id="Phobius"/>
    </source>
</evidence>
<keyword evidence="6" id="KW-0406">Ion transport</keyword>
<feature type="transmembrane region" description="Helical" evidence="5">
    <location>
        <begin position="189"/>
        <end position="213"/>
    </location>
</feature>
<keyword evidence="6" id="KW-0407">Ion channel</keyword>
<keyword evidence="2 5" id="KW-0812">Transmembrane</keyword>
<sequence length="236" mass="27364">MWMTHARIKGENKRKVVDLMFSAEESRSKIDFTYETTMVLLAAASIGTLWYDTGADNYIIWGTWSVFFADFLFRLVTSRSKWAFIKANPFIVIAVIPLDAVFQAARLARILHLVRLKTITKYYTMPFIRFLKQQNVAVVLSLSFVLLFLFIIPLHYKEPAIESFLEAFWSGLLSFLFFGRSNFEPVTLVGHILLVVLSIFGVIVYGLVLSIVADNIYHSKYVQKYLQIWKKHSKRK</sequence>
<dbReference type="AlphaFoldDB" id="A0A1G8C3M2"/>
<dbReference type="GO" id="GO:0016020">
    <property type="term" value="C:membrane"/>
    <property type="evidence" value="ECO:0007669"/>
    <property type="project" value="UniProtKB-SubCell"/>
</dbReference>
<dbReference type="Proteomes" id="UP000199163">
    <property type="component" value="Unassembled WGS sequence"/>
</dbReference>
<dbReference type="STRING" id="568899.SAMN05192534_10550"/>
<dbReference type="EMBL" id="FNDK01000005">
    <property type="protein sequence ID" value="SDH39974.1"/>
    <property type="molecule type" value="Genomic_DNA"/>
</dbReference>
<evidence type="ECO:0000256" key="2">
    <source>
        <dbReference type="ARBA" id="ARBA00022692"/>
    </source>
</evidence>